<protein>
    <recommendedName>
        <fullName evidence="2">Ubiquitin 3 binding protein But2 C-terminal domain-containing protein</fullName>
    </recommendedName>
</protein>
<evidence type="ECO:0000256" key="1">
    <source>
        <dbReference type="SAM" id="SignalP"/>
    </source>
</evidence>
<comment type="caution">
    <text evidence="3">The sequence shown here is derived from an EMBL/GenBank/DDBJ whole genome shotgun (WGS) entry which is preliminary data.</text>
</comment>
<dbReference type="Proteomes" id="UP000624244">
    <property type="component" value="Unassembled WGS sequence"/>
</dbReference>
<name>A0A8H6DZ41_COCSA</name>
<sequence length="223" mass="24736">MRIIAILSAFAATALAIPFDNSTVELTPRVFVKNPNSCPTSLFQPYGELPKTRTFVPRDVFQISQARPTEFFLPDGWGTITARDKCTVFNIPLDADRARGKTCNLVFDFPNNRQGPGVSRLVGQGRFMFYPFAHSARVPLPIVTNWNNKPPFAITPPILIKQLAPGHSYVLSSGPCYVSQEQKGMVMRSGMMCSENSILSFKQSDEKCPMGLYLILSEPNGLN</sequence>
<dbReference type="PANTHER" id="PTHR39613">
    <property type="entry name" value="ANCHORED CELL WALL PROTEIN, PUTATIVE (AFU_ORTHOLOGUE AFUA_4G08960)-RELATED"/>
    <property type="match status" value="1"/>
</dbReference>
<dbReference type="InterPro" id="IPR018620">
    <property type="entry name" value="Ubiquitin3-bd_protein_But2_C"/>
</dbReference>
<dbReference type="AlphaFoldDB" id="A0A8H6DZ41"/>
<organism evidence="3 4">
    <name type="scientific">Cochliobolus sativus</name>
    <name type="common">Common root rot and spot blotch fungus</name>
    <name type="synonym">Bipolaris sorokiniana</name>
    <dbReference type="NCBI Taxonomy" id="45130"/>
    <lineage>
        <taxon>Eukaryota</taxon>
        <taxon>Fungi</taxon>
        <taxon>Dikarya</taxon>
        <taxon>Ascomycota</taxon>
        <taxon>Pezizomycotina</taxon>
        <taxon>Dothideomycetes</taxon>
        <taxon>Pleosporomycetidae</taxon>
        <taxon>Pleosporales</taxon>
        <taxon>Pleosporineae</taxon>
        <taxon>Pleosporaceae</taxon>
        <taxon>Bipolaris</taxon>
    </lineage>
</organism>
<dbReference type="Pfam" id="PF09792">
    <property type="entry name" value="But2"/>
    <property type="match status" value="1"/>
</dbReference>
<accession>A0A8H6DZ41</accession>
<feature type="signal peptide" evidence="1">
    <location>
        <begin position="1"/>
        <end position="16"/>
    </location>
</feature>
<feature type="chain" id="PRO_5034089673" description="Ubiquitin 3 binding protein But2 C-terminal domain-containing protein" evidence="1">
    <location>
        <begin position="17"/>
        <end position="223"/>
    </location>
</feature>
<evidence type="ECO:0000259" key="2">
    <source>
        <dbReference type="Pfam" id="PF09792"/>
    </source>
</evidence>
<reference evidence="3" key="1">
    <citation type="submission" date="2019-11" db="EMBL/GenBank/DDBJ databases">
        <title>Bipolaris sorokiniana Genome sequencing.</title>
        <authorList>
            <person name="Wang H."/>
        </authorList>
    </citation>
    <scope>NUCLEOTIDE SEQUENCE</scope>
</reference>
<evidence type="ECO:0000313" key="3">
    <source>
        <dbReference type="EMBL" id="KAF5851895.1"/>
    </source>
</evidence>
<evidence type="ECO:0000313" key="4">
    <source>
        <dbReference type="Proteomes" id="UP000624244"/>
    </source>
</evidence>
<keyword evidence="1" id="KW-0732">Signal</keyword>
<dbReference type="EMBL" id="WNKQ01000004">
    <property type="protein sequence ID" value="KAF5851895.1"/>
    <property type="molecule type" value="Genomic_DNA"/>
</dbReference>
<proteinExistence type="predicted"/>
<gene>
    <name evidence="3" type="ORF">GGP41_000669</name>
</gene>
<dbReference type="PANTHER" id="PTHR39613:SF1">
    <property type="entry name" value="ANCHORED CELL WALL PROTEIN, PUTATIVE (AFU_ORTHOLOGUE AFUA_4G08960)-RELATED"/>
    <property type="match status" value="1"/>
</dbReference>
<feature type="domain" description="Ubiquitin 3 binding protein But2 C-terminal" evidence="2">
    <location>
        <begin position="56"/>
        <end position="205"/>
    </location>
</feature>